<evidence type="ECO:0000313" key="3">
    <source>
        <dbReference type="Proteomes" id="UP000199387"/>
    </source>
</evidence>
<evidence type="ECO:0000256" key="1">
    <source>
        <dbReference type="SAM" id="Phobius"/>
    </source>
</evidence>
<dbReference type="GO" id="GO:0015234">
    <property type="term" value="F:thiamine transmembrane transporter activity"/>
    <property type="evidence" value="ECO:0007669"/>
    <property type="project" value="InterPro"/>
</dbReference>
<accession>A0A1G6NGT1</accession>
<keyword evidence="1" id="KW-0472">Membrane</keyword>
<feature type="transmembrane region" description="Helical" evidence="1">
    <location>
        <begin position="52"/>
        <end position="75"/>
    </location>
</feature>
<keyword evidence="1" id="KW-0812">Transmembrane</keyword>
<feature type="transmembrane region" description="Helical" evidence="1">
    <location>
        <begin position="12"/>
        <end position="31"/>
    </location>
</feature>
<protein>
    <submittedName>
        <fullName evidence="2">Thiamine transporter</fullName>
    </submittedName>
</protein>
<dbReference type="OrthoDB" id="9795813at2"/>
<feature type="transmembrane region" description="Helical" evidence="1">
    <location>
        <begin position="118"/>
        <end position="140"/>
    </location>
</feature>
<dbReference type="Gene3D" id="1.10.1760.20">
    <property type="match status" value="1"/>
</dbReference>
<keyword evidence="1" id="KW-1133">Transmembrane helix</keyword>
<dbReference type="GO" id="GO:0005886">
    <property type="term" value="C:plasma membrane"/>
    <property type="evidence" value="ECO:0007669"/>
    <property type="project" value="InterPro"/>
</dbReference>
<dbReference type="STRING" id="1236220.SAMN04488112_1138"/>
<dbReference type="InterPro" id="IPR012651">
    <property type="entry name" value="Thia_Transptr_ThiT"/>
</dbReference>
<dbReference type="Pfam" id="PF09515">
    <property type="entry name" value="Thia_YuaJ"/>
    <property type="match status" value="1"/>
</dbReference>
<keyword evidence="3" id="KW-1185">Reference proteome</keyword>
<dbReference type="Proteomes" id="UP000199387">
    <property type="component" value="Unassembled WGS sequence"/>
</dbReference>
<sequence length="184" mass="20074">MPRTRLMTLVEVAVMAAIGGILSIFPVIKLWPQGGSVSLVMVPVALVAFRRGWVAGVGCGLLVGLIDLMLGPFILHPVQVLLDYPVSFAALGLAGLFRPRWEQERSARSLGRRLASGIVLAGLVRFIIHFISGVIWFGAFAPKAFSPALYSFFYNISYIFPEVLVTLVIMLLLTVKAPRLVLKP</sequence>
<dbReference type="AlphaFoldDB" id="A0A1G6NGT1"/>
<reference evidence="2 3" key="1">
    <citation type="submission" date="2016-10" db="EMBL/GenBank/DDBJ databases">
        <authorList>
            <person name="de Groot N.N."/>
        </authorList>
    </citation>
    <scope>NUCLEOTIDE SEQUENCE [LARGE SCALE GENOMIC DNA]</scope>
    <source>
        <strain evidence="2 3">DSM 45514</strain>
    </source>
</reference>
<dbReference type="EMBL" id="FMZA01000013">
    <property type="protein sequence ID" value="SDC67053.1"/>
    <property type="molecule type" value="Genomic_DNA"/>
</dbReference>
<dbReference type="NCBIfam" id="TIGR02357">
    <property type="entry name" value="ECF_ThiT_YuaJ"/>
    <property type="match status" value="1"/>
</dbReference>
<dbReference type="RefSeq" id="WP_091570609.1">
    <property type="nucleotide sequence ID" value="NZ_FMZA01000013.1"/>
</dbReference>
<organism evidence="2 3">
    <name type="scientific">Melghirimyces thermohalophilus</name>
    <dbReference type="NCBI Taxonomy" id="1236220"/>
    <lineage>
        <taxon>Bacteria</taxon>
        <taxon>Bacillati</taxon>
        <taxon>Bacillota</taxon>
        <taxon>Bacilli</taxon>
        <taxon>Bacillales</taxon>
        <taxon>Thermoactinomycetaceae</taxon>
        <taxon>Melghirimyces</taxon>
    </lineage>
</organism>
<proteinExistence type="predicted"/>
<feature type="transmembrane region" description="Helical" evidence="1">
    <location>
        <begin position="152"/>
        <end position="175"/>
    </location>
</feature>
<evidence type="ECO:0000313" key="2">
    <source>
        <dbReference type="EMBL" id="SDC67053.1"/>
    </source>
</evidence>
<gene>
    <name evidence="2" type="ORF">SAMN04488112_1138</name>
</gene>
<feature type="transmembrane region" description="Helical" evidence="1">
    <location>
        <begin position="81"/>
        <end position="97"/>
    </location>
</feature>
<name>A0A1G6NGT1_9BACL</name>